<evidence type="ECO:0000313" key="3">
    <source>
        <dbReference type="EMBL" id="RXW31126.1"/>
    </source>
</evidence>
<dbReference type="GO" id="GO:0032259">
    <property type="term" value="P:methylation"/>
    <property type="evidence" value="ECO:0007669"/>
    <property type="project" value="UniProtKB-KW"/>
</dbReference>
<feature type="domain" description="Methyltransferase" evidence="2">
    <location>
        <begin position="71"/>
        <end position="170"/>
    </location>
</feature>
<dbReference type="OrthoDB" id="9797252at2"/>
<protein>
    <submittedName>
        <fullName evidence="3">Ubiquinone biosynthesis methyltransferase UbiE</fullName>
    </submittedName>
</protein>
<sequence length="264" mass="28103">MRRPADQPDGAEREASPADGSTLSDEFDRAASRYDLLTMLNPGYGAALHRAARALVDAALAGPRPGAPMLLDVGCGSGLSTRALLAEAGDGVEVIGVDASAGMLAQARAKPWPPRVAFVQARAEELGRAAADGGWPPAAGLMASYLLRNIPKPDRDAAVAQLVARVRPGGWVVLQDYHVRHSARAKAVWTAVCWAVVVPLATVLRANPAIYRYLWRSVLANDSPAELIARLERAGLTDIRRHPGTGWQRGILHTVLARRPEGTP</sequence>
<dbReference type="PANTHER" id="PTHR43591">
    <property type="entry name" value="METHYLTRANSFERASE"/>
    <property type="match status" value="1"/>
</dbReference>
<dbReference type="Proteomes" id="UP000290624">
    <property type="component" value="Unassembled WGS sequence"/>
</dbReference>
<feature type="compositionally biased region" description="Basic and acidic residues" evidence="1">
    <location>
        <begin position="1"/>
        <end position="16"/>
    </location>
</feature>
<dbReference type="GO" id="GO:0008168">
    <property type="term" value="F:methyltransferase activity"/>
    <property type="evidence" value="ECO:0007669"/>
    <property type="project" value="UniProtKB-KW"/>
</dbReference>
<dbReference type="Gene3D" id="3.40.50.150">
    <property type="entry name" value="Vaccinia Virus protein VP39"/>
    <property type="match status" value="1"/>
</dbReference>
<feature type="region of interest" description="Disordered" evidence="1">
    <location>
        <begin position="1"/>
        <end position="24"/>
    </location>
</feature>
<keyword evidence="3" id="KW-0808">Transferase</keyword>
<dbReference type="CDD" id="cd02440">
    <property type="entry name" value="AdoMet_MTases"/>
    <property type="match status" value="1"/>
</dbReference>
<evidence type="ECO:0000256" key="1">
    <source>
        <dbReference type="SAM" id="MobiDB-lite"/>
    </source>
</evidence>
<reference evidence="3 4" key="1">
    <citation type="submission" date="2018-01" db="EMBL/GenBank/DDBJ databases">
        <title>Lactibacter flavus gen. nov., sp. nov., a novel bacterium of the family Propionibacteriaceae isolated from raw milk and dairy products.</title>
        <authorList>
            <person name="Wenning M."/>
            <person name="Breitenwieser F."/>
            <person name="Huptas C."/>
            <person name="von Neubeck M."/>
            <person name="Busse H.-J."/>
            <person name="Scherer S."/>
        </authorList>
    </citation>
    <scope>NUCLEOTIDE SEQUENCE [LARGE SCALE GENOMIC DNA]</scope>
    <source>
        <strain evidence="3 4">VG341</strain>
    </source>
</reference>
<accession>A0A4Q2EEW6</accession>
<dbReference type="RefSeq" id="WP_129459783.1">
    <property type="nucleotide sequence ID" value="NZ_PPCV01000013.1"/>
</dbReference>
<gene>
    <name evidence="3" type="ORF">C1706_13660</name>
</gene>
<evidence type="ECO:0000259" key="2">
    <source>
        <dbReference type="Pfam" id="PF13649"/>
    </source>
</evidence>
<keyword evidence="3" id="KW-0830">Ubiquinone</keyword>
<name>A0A4Q2EEW6_9ACTN</name>
<dbReference type="Pfam" id="PF13649">
    <property type="entry name" value="Methyltransf_25"/>
    <property type="match status" value="1"/>
</dbReference>
<dbReference type="InterPro" id="IPR029063">
    <property type="entry name" value="SAM-dependent_MTases_sf"/>
</dbReference>
<keyword evidence="4" id="KW-1185">Reference proteome</keyword>
<dbReference type="SUPFAM" id="SSF53335">
    <property type="entry name" value="S-adenosyl-L-methionine-dependent methyltransferases"/>
    <property type="match status" value="1"/>
</dbReference>
<dbReference type="PANTHER" id="PTHR43591:SF24">
    <property type="entry name" value="2-METHOXY-6-POLYPRENYL-1,4-BENZOQUINOL METHYLASE, MITOCHONDRIAL"/>
    <property type="match status" value="1"/>
</dbReference>
<comment type="caution">
    <text evidence="3">The sequence shown here is derived from an EMBL/GenBank/DDBJ whole genome shotgun (WGS) entry which is preliminary data.</text>
</comment>
<dbReference type="AlphaFoldDB" id="A0A4Q2EEW6"/>
<keyword evidence="3" id="KW-0489">Methyltransferase</keyword>
<dbReference type="InterPro" id="IPR041698">
    <property type="entry name" value="Methyltransf_25"/>
</dbReference>
<dbReference type="EMBL" id="PPCV01000013">
    <property type="protein sequence ID" value="RXW31126.1"/>
    <property type="molecule type" value="Genomic_DNA"/>
</dbReference>
<organism evidence="3 4">
    <name type="scientific">Propioniciclava flava</name>
    <dbReference type="NCBI Taxonomy" id="2072026"/>
    <lineage>
        <taxon>Bacteria</taxon>
        <taxon>Bacillati</taxon>
        <taxon>Actinomycetota</taxon>
        <taxon>Actinomycetes</taxon>
        <taxon>Propionibacteriales</taxon>
        <taxon>Propionibacteriaceae</taxon>
        <taxon>Propioniciclava</taxon>
    </lineage>
</organism>
<evidence type="ECO:0000313" key="4">
    <source>
        <dbReference type="Proteomes" id="UP000290624"/>
    </source>
</evidence>
<proteinExistence type="predicted"/>